<dbReference type="EC" id="2.7.1.156" evidence="8"/>
<dbReference type="InterPro" id="IPR003203">
    <property type="entry name" value="CobU/CobP"/>
</dbReference>
<sequence>MQLFIGGACAGKRDAVAARFPAATSWRLKAHKPLSDCRSALSSHSPLVINGVLDWLSADLETTDSDTLRQRWQGDIEQLCLRAETLSAALIIIATDVGRGIVPMQSTQRRLRDVNGWFTQDMTAHAERVWYVRHGLVMAIK</sequence>
<keyword evidence="13 18" id="KW-0418">Kinase</keyword>
<dbReference type="InterPro" id="IPR027417">
    <property type="entry name" value="P-loop_NTPase"/>
</dbReference>
<evidence type="ECO:0000256" key="1">
    <source>
        <dbReference type="ARBA" id="ARBA00000312"/>
    </source>
</evidence>
<proteinExistence type="inferred from homology"/>
<protein>
    <recommendedName>
        <fullName evidence="16">Adenosylcobinamide kinase</fullName>
        <ecNumber evidence="8">2.7.1.156</ecNumber>
        <ecNumber evidence="9">2.7.7.62</ecNumber>
    </recommendedName>
    <alternativeName>
        <fullName evidence="17">Adenosylcobinamide-phosphate guanylyltransferase</fullName>
    </alternativeName>
</protein>
<evidence type="ECO:0000256" key="11">
    <source>
        <dbReference type="ARBA" id="ARBA00022679"/>
    </source>
</evidence>
<keyword evidence="19" id="KW-1185">Reference proteome</keyword>
<evidence type="ECO:0000256" key="8">
    <source>
        <dbReference type="ARBA" id="ARBA00012016"/>
    </source>
</evidence>
<dbReference type="Proteomes" id="UP001645039">
    <property type="component" value="Unassembled WGS sequence"/>
</dbReference>
<name>A0ABR9F4P4_9GAMM</name>
<dbReference type="Gene3D" id="3.40.50.300">
    <property type="entry name" value="P-loop containing nucleotide triphosphate hydrolases"/>
    <property type="match status" value="1"/>
</dbReference>
<dbReference type="GO" id="GO:0016301">
    <property type="term" value="F:kinase activity"/>
    <property type="evidence" value="ECO:0007669"/>
    <property type="project" value="UniProtKB-KW"/>
</dbReference>
<accession>A0ABR9F4P4</accession>
<dbReference type="EC" id="2.7.7.62" evidence="9"/>
<dbReference type="SUPFAM" id="SSF52540">
    <property type="entry name" value="P-loop containing nucleoside triphosphate hydrolases"/>
    <property type="match status" value="1"/>
</dbReference>
<organism evidence="18 19">
    <name type="scientific">Halomonas casei</name>
    <dbReference type="NCBI Taxonomy" id="2742613"/>
    <lineage>
        <taxon>Bacteria</taxon>
        <taxon>Pseudomonadati</taxon>
        <taxon>Pseudomonadota</taxon>
        <taxon>Gammaproteobacteria</taxon>
        <taxon>Oceanospirillales</taxon>
        <taxon>Halomonadaceae</taxon>
        <taxon>Halomonas</taxon>
    </lineage>
</organism>
<dbReference type="Pfam" id="PF02283">
    <property type="entry name" value="CobU"/>
    <property type="match status" value="1"/>
</dbReference>
<keyword evidence="12" id="KW-0547">Nucleotide-binding</keyword>
<keyword evidence="11" id="KW-0808">Transferase</keyword>
<evidence type="ECO:0000256" key="4">
    <source>
        <dbReference type="ARBA" id="ARBA00003889"/>
    </source>
</evidence>
<keyword evidence="10" id="KW-0169">Cobalamin biosynthesis</keyword>
<comment type="similarity">
    <text evidence="7">Belongs to the CobU/CobP family.</text>
</comment>
<comment type="catalytic activity">
    <reaction evidence="2">
        <text>adenosylcob(III)inamide phosphate + GTP + H(+) = adenosylcob(III)inamide-GDP + diphosphate</text>
        <dbReference type="Rhea" id="RHEA:22712"/>
        <dbReference type="ChEBI" id="CHEBI:15378"/>
        <dbReference type="ChEBI" id="CHEBI:33019"/>
        <dbReference type="ChEBI" id="CHEBI:37565"/>
        <dbReference type="ChEBI" id="CHEBI:58502"/>
        <dbReference type="ChEBI" id="CHEBI:60487"/>
        <dbReference type="EC" id="2.7.7.62"/>
    </reaction>
</comment>
<evidence type="ECO:0000313" key="19">
    <source>
        <dbReference type="Proteomes" id="UP001645039"/>
    </source>
</evidence>
<comment type="pathway">
    <text evidence="5">Cofactor biosynthesis; adenosylcobalamin biosynthesis; adenosylcobalamin from cob(II)yrinate a,c-diamide: step 6/7.</text>
</comment>
<dbReference type="EMBL" id="RRZD01000018">
    <property type="protein sequence ID" value="MBE0401473.1"/>
    <property type="molecule type" value="Genomic_DNA"/>
</dbReference>
<keyword evidence="18" id="KW-0548">Nucleotidyltransferase</keyword>
<evidence type="ECO:0000256" key="13">
    <source>
        <dbReference type="ARBA" id="ARBA00022777"/>
    </source>
</evidence>
<dbReference type="PANTHER" id="PTHR34848:SF1">
    <property type="entry name" value="BIFUNCTIONAL ADENOSYLCOBALAMIN BIOSYNTHESIS PROTEIN COBU"/>
    <property type="match status" value="1"/>
</dbReference>
<keyword evidence="15" id="KW-0342">GTP-binding</keyword>
<dbReference type="GO" id="GO:0016779">
    <property type="term" value="F:nucleotidyltransferase activity"/>
    <property type="evidence" value="ECO:0007669"/>
    <property type="project" value="UniProtKB-KW"/>
</dbReference>
<comment type="caution">
    <text evidence="18">The sequence shown here is derived from an EMBL/GenBank/DDBJ whole genome shotgun (WGS) entry which is preliminary data.</text>
</comment>
<evidence type="ECO:0000256" key="3">
    <source>
        <dbReference type="ARBA" id="ARBA00001522"/>
    </source>
</evidence>
<dbReference type="PANTHER" id="PTHR34848">
    <property type="match status" value="1"/>
</dbReference>
<evidence type="ECO:0000256" key="15">
    <source>
        <dbReference type="ARBA" id="ARBA00023134"/>
    </source>
</evidence>
<dbReference type="RefSeq" id="WP_096279422.1">
    <property type="nucleotide sequence ID" value="NZ_CBCSBM010000017.1"/>
</dbReference>
<evidence type="ECO:0000256" key="7">
    <source>
        <dbReference type="ARBA" id="ARBA00007490"/>
    </source>
</evidence>
<evidence type="ECO:0000256" key="17">
    <source>
        <dbReference type="ARBA" id="ARBA00030571"/>
    </source>
</evidence>
<keyword evidence="14" id="KW-0067">ATP-binding</keyword>
<evidence type="ECO:0000256" key="9">
    <source>
        <dbReference type="ARBA" id="ARBA00012523"/>
    </source>
</evidence>
<evidence type="ECO:0000256" key="10">
    <source>
        <dbReference type="ARBA" id="ARBA00022573"/>
    </source>
</evidence>
<comment type="catalytic activity">
    <reaction evidence="3">
        <text>adenosylcob(III)inamide + GTP = adenosylcob(III)inamide phosphate + GDP + H(+)</text>
        <dbReference type="Rhea" id="RHEA:15765"/>
        <dbReference type="ChEBI" id="CHEBI:2480"/>
        <dbReference type="ChEBI" id="CHEBI:15378"/>
        <dbReference type="ChEBI" id="CHEBI:37565"/>
        <dbReference type="ChEBI" id="CHEBI:58189"/>
        <dbReference type="ChEBI" id="CHEBI:58502"/>
        <dbReference type="EC" id="2.7.1.156"/>
    </reaction>
</comment>
<evidence type="ECO:0000256" key="16">
    <source>
        <dbReference type="ARBA" id="ARBA00029570"/>
    </source>
</evidence>
<comment type="pathway">
    <text evidence="6">Cofactor biosynthesis; adenosylcobalamin biosynthesis; adenosylcobalamin from cob(II)yrinate a,c-diamide: step 5/7.</text>
</comment>
<comment type="catalytic activity">
    <reaction evidence="1">
        <text>adenosylcob(III)inamide + ATP = adenosylcob(III)inamide phosphate + ADP + H(+)</text>
        <dbReference type="Rhea" id="RHEA:15769"/>
        <dbReference type="ChEBI" id="CHEBI:2480"/>
        <dbReference type="ChEBI" id="CHEBI:15378"/>
        <dbReference type="ChEBI" id="CHEBI:30616"/>
        <dbReference type="ChEBI" id="CHEBI:58502"/>
        <dbReference type="ChEBI" id="CHEBI:456216"/>
        <dbReference type="EC" id="2.7.1.156"/>
    </reaction>
</comment>
<gene>
    <name evidence="18" type="ORF">EI168_15395</name>
</gene>
<evidence type="ECO:0000313" key="18">
    <source>
        <dbReference type="EMBL" id="MBE0401473.1"/>
    </source>
</evidence>
<evidence type="ECO:0000256" key="6">
    <source>
        <dbReference type="ARBA" id="ARBA00005159"/>
    </source>
</evidence>
<reference evidence="18 19" key="1">
    <citation type="submission" date="2020-07" db="EMBL/GenBank/DDBJ databases">
        <title>Halophilic bacteria isolated from french cheeses.</title>
        <authorList>
            <person name="Kothe C.I."/>
            <person name="Farah-Kraiem B."/>
            <person name="Renault P."/>
            <person name="Dridi B."/>
        </authorList>
    </citation>
    <scope>NUCLEOTIDE SEQUENCE [LARGE SCALE GENOMIC DNA]</scope>
    <source>
        <strain evidence="18 19">FME1</strain>
    </source>
</reference>
<evidence type="ECO:0000256" key="5">
    <source>
        <dbReference type="ARBA" id="ARBA00004692"/>
    </source>
</evidence>
<comment type="function">
    <text evidence="4">Catalyzes ATP-dependent phosphorylation of adenosylcobinamide and addition of GMP to adenosylcobinamide phosphate.</text>
</comment>
<evidence type="ECO:0000256" key="12">
    <source>
        <dbReference type="ARBA" id="ARBA00022741"/>
    </source>
</evidence>
<evidence type="ECO:0000256" key="14">
    <source>
        <dbReference type="ARBA" id="ARBA00022840"/>
    </source>
</evidence>
<evidence type="ECO:0000256" key="2">
    <source>
        <dbReference type="ARBA" id="ARBA00000711"/>
    </source>
</evidence>